<name>A0ACC3YEA2_COLTU</name>
<evidence type="ECO:0000313" key="1">
    <source>
        <dbReference type="EMBL" id="KAL0930124.1"/>
    </source>
</evidence>
<reference evidence="1 2" key="1">
    <citation type="journal article" date="2020" name="Phytopathology">
        <title>Genome Sequence Resources of Colletotrichum truncatum, C. plurivorum, C. musicola, and C. sojae: Four Species Pathogenic to Soybean (Glycine max).</title>
        <authorList>
            <person name="Rogerio F."/>
            <person name="Boufleur T.R."/>
            <person name="Ciampi-Guillardi M."/>
            <person name="Sukno S.A."/>
            <person name="Thon M.R."/>
            <person name="Massola Junior N.S."/>
            <person name="Baroncelli R."/>
        </authorList>
    </citation>
    <scope>NUCLEOTIDE SEQUENCE [LARGE SCALE GENOMIC DNA]</scope>
    <source>
        <strain evidence="1 2">CMES1059</strain>
    </source>
</reference>
<sequence>MLMFRLFESPAQGTISHQIHPRLQTSQGCRLIKQPAVLLLVPSSAAGALAFAPSRHAAESCNLRADFAAVLHTILPHVGFTDGVAVSSPAGKACASGVDGGIKPKGSSCFNVALSELCEGAAVSLRKGRGGRCSLDCEDGERRKKNSLELHGECVGNL</sequence>
<keyword evidence="2" id="KW-1185">Reference proteome</keyword>
<protein>
    <submittedName>
        <fullName evidence="1">Uncharacterized protein</fullName>
    </submittedName>
</protein>
<comment type="caution">
    <text evidence="1">The sequence shown here is derived from an EMBL/GenBank/DDBJ whole genome shotgun (WGS) entry which is preliminary data.</text>
</comment>
<proteinExistence type="predicted"/>
<dbReference type="EMBL" id="VUJX02000012">
    <property type="protein sequence ID" value="KAL0930124.1"/>
    <property type="molecule type" value="Genomic_DNA"/>
</dbReference>
<gene>
    <name evidence="1" type="ORF">CTRU02_214944</name>
</gene>
<organism evidence="1 2">
    <name type="scientific">Colletotrichum truncatum</name>
    <name type="common">Anthracnose fungus</name>
    <name type="synonym">Colletotrichum capsici</name>
    <dbReference type="NCBI Taxonomy" id="5467"/>
    <lineage>
        <taxon>Eukaryota</taxon>
        <taxon>Fungi</taxon>
        <taxon>Dikarya</taxon>
        <taxon>Ascomycota</taxon>
        <taxon>Pezizomycotina</taxon>
        <taxon>Sordariomycetes</taxon>
        <taxon>Hypocreomycetidae</taxon>
        <taxon>Glomerellales</taxon>
        <taxon>Glomerellaceae</taxon>
        <taxon>Colletotrichum</taxon>
        <taxon>Colletotrichum truncatum species complex</taxon>
    </lineage>
</organism>
<evidence type="ECO:0000313" key="2">
    <source>
        <dbReference type="Proteomes" id="UP000805649"/>
    </source>
</evidence>
<accession>A0ACC3YEA2</accession>
<dbReference type="Proteomes" id="UP000805649">
    <property type="component" value="Unassembled WGS sequence"/>
</dbReference>